<feature type="signal peptide" evidence="3">
    <location>
        <begin position="1"/>
        <end position="22"/>
    </location>
</feature>
<evidence type="ECO:0000256" key="3">
    <source>
        <dbReference type="SAM" id="SignalP"/>
    </source>
</evidence>
<proteinExistence type="predicted"/>
<protein>
    <submittedName>
        <fullName evidence="4">Uncharacterized protein</fullName>
    </submittedName>
</protein>
<dbReference type="InterPro" id="IPR014756">
    <property type="entry name" value="Ig_E-set"/>
</dbReference>
<feature type="repeat" description="Filamin" evidence="1">
    <location>
        <begin position="65"/>
        <end position="183"/>
    </location>
</feature>
<dbReference type="OrthoDB" id="2525164at2759"/>
<name>D7FXD9_ECTSI</name>
<evidence type="ECO:0000256" key="2">
    <source>
        <dbReference type="SAM" id="MobiDB-lite"/>
    </source>
</evidence>
<organism evidence="4 5">
    <name type="scientific">Ectocarpus siliculosus</name>
    <name type="common">Brown alga</name>
    <name type="synonym">Conferva siliculosa</name>
    <dbReference type="NCBI Taxonomy" id="2880"/>
    <lineage>
        <taxon>Eukaryota</taxon>
        <taxon>Sar</taxon>
        <taxon>Stramenopiles</taxon>
        <taxon>Ochrophyta</taxon>
        <taxon>PX clade</taxon>
        <taxon>Phaeophyceae</taxon>
        <taxon>Ectocarpales</taxon>
        <taxon>Ectocarpaceae</taxon>
        <taxon>Ectocarpus</taxon>
    </lineage>
</organism>
<reference evidence="4 5" key="1">
    <citation type="journal article" date="2010" name="Nature">
        <title>The Ectocarpus genome and the independent evolution of multicellularity in brown algae.</title>
        <authorList>
            <person name="Cock J.M."/>
            <person name="Sterck L."/>
            <person name="Rouze P."/>
            <person name="Scornet D."/>
            <person name="Allen A.E."/>
            <person name="Amoutzias G."/>
            <person name="Anthouard V."/>
            <person name="Artiguenave F."/>
            <person name="Aury J.M."/>
            <person name="Badger J.H."/>
            <person name="Beszteri B."/>
            <person name="Billiau K."/>
            <person name="Bonnet E."/>
            <person name="Bothwell J.H."/>
            <person name="Bowler C."/>
            <person name="Boyen C."/>
            <person name="Brownlee C."/>
            <person name="Carrano C.J."/>
            <person name="Charrier B."/>
            <person name="Cho G.Y."/>
            <person name="Coelho S.M."/>
            <person name="Collen J."/>
            <person name="Corre E."/>
            <person name="Da Silva C."/>
            <person name="Delage L."/>
            <person name="Delaroque N."/>
            <person name="Dittami S.M."/>
            <person name="Doulbeau S."/>
            <person name="Elias M."/>
            <person name="Farnham G."/>
            <person name="Gachon C.M."/>
            <person name="Gschloessl B."/>
            <person name="Heesch S."/>
            <person name="Jabbari K."/>
            <person name="Jubin C."/>
            <person name="Kawai H."/>
            <person name="Kimura K."/>
            <person name="Kloareg B."/>
            <person name="Kupper F.C."/>
            <person name="Lang D."/>
            <person name="Le Bail A."/>
            <person name="Leblanc C."/>
            <person name="Lerouge P."/>
            <person name="Lohr M."/>
            <person name="Lopez P.J."/>
            <person name="Martens C."/>
            <person name="Maumus F."/>
            <person name="Michel G."/>
            <person name="Miranda-Saavedra D."/>
            <person name="Morales J."/>
            <person name="Moreau H."/>
            <person name="Motomura T."/>
            <person name="Nagasato C."/>
            <person name="Napoli C.A."/>
            <person name="Nelson D.R."/>
            <person name="Nyvall-Collen P."/>
            <person name="Peters A.F."/>
            <person name="Pommier C."/>
            <person name="Potin P."/>
            <person name="Poulain J."/>
            <person name="Quesneville H."/>
            <person name="Read B."/>
            <person name="Rensing S.A."/>
            <person name="Ritter A."/>
            <person name="Rousvoal S."/>
            <person name="Samanta M."/>
            <person name="Samson G."/>
            <person name="Schroeder D.C."/>
            <person name="Segurens B."/>
            <person name="Strittmatter M."/>
            <person name="Tonon T."/>
            <person name="Tregear J.W."/>
            <person name="Valentin K."/>
            <person name="von Dassow P."/>
            <person name="Yamagishi T."/>
            <person name="Van de Peer Y."/>
            <person name="Wincker P."/>
        </authorList>
    </citation>
    <scope>NUCLEOTIDE SEQUENCE [LARGE SCALE GENOMIC DNA]</scope>
    <source>
        <strain evidence="5">Ec32 / CCAP1310/4</strain>
    </source>
</reference>
<dbReference type="InterPro" id="IPR013783">
    <property type="entry name" value="Ig-like_fold"/>
</dbReference>
<evidence type="ECO:0000313" key="4">
    <source>
        <dbReference type="EMBL" id="CBJ32276.1"/>
    </source>
</evidence>
<accession>D7FXD9</accession>
<dbReference type="Proteomes" id="UP000002630">
    <property type="component" value="Linkage Group LG13"/>
</dbReference>
<feature type="chain" id="PRO_5003095567" evidence="3">
    <location>
        <begin position="23"/>
        <end position="539"/>
    </location>
</feature>
<dbReference type="EMBL" id="FN648516">
    <property type="protein sequence ID" value="CBJ32276.1"/>
    <property type="molecule type" value="Genomic_DNA"/>
</dbReference>
<dbReference type="Gene3D" id="2.60.40.10">
    <property type="entry name" value="Immunoglobulins"/>
    <property type="match status" value="1"/>
</dbReference>
<dbReference type="AlphaFoldDB" id="D7FXD9"/>
<dbReference type="EMBL" id="FN649738">
    <property type="protein sequence ID" value="CBJ32276.1"/>
    <property type="molecule type" value="Genomic_DNA"/>
</dbReference>
<feature type="region of interest" description="Disordered" evidence="2">
    <location>
        <begin position="46"/>
        <end position="77"/>
    </location>
</feature>
<evidence type="ECO:0000256" key="1">
    <source>
        <dbReference type="PROSITE-ProRule" id="PRU00087"/>
    </source>
</evidence>
<dbReference type="SUPFAM" id="SSF81296">
    <property type="entry name" value="E set domains"/>
    <property type="match status" value="1"/>
</dbReference>
<dbReference type="InterPro" id="IPR017868">
    <property type="entry name" value="Filamin/ABP280_repeat-like"/>
</dbReference>
<keyword evidence="3" id="KW-0732">Signal</keyword>
<sequence>MRRVGKARVVAQLVLATAGALAAQRGYPRDAPPSLRLEIHRELSASANQPEFIQGRPDTDQAHGYSSNESAAHTASGDGLHEATVGISASFTIQLVGDNLGGSGGSSLPNWEPNSSSRFIYVWISNEDQILIAEIVGDGNTGTLTATYKSDFPGDYLVYVEEVQPSEQGEGLPIVGSPFSLKIAGDFPTLDVNSLPVCDSQEDGSNDIADTFWRPGTWLSSNVASAAHGVMRNGWVFQPKSCVFDTFSYQDLMLLASLDGEPTWLVVVGGSVQRGVFLTLVDMVLAAGQKDDIATSTLGKCWGYTDLLVGNLRLTYQDVYWYEGNPTMAALEDVSIAFTGGRASRRPPFDGSALSKMDGYQARDSRVSFMSAFPMYQAKFFENEGSKQGTRRYGGNIHYHYISSAASNPEAHNGSIMVHSTMTEMLANVMIGRAVETKAALFAKAAASTDVNKQERADVGKSFQVCSDCPRDLMPFHVKPIPDPICETAESLRGDAQVGEVWNGELCPDWCMKQAPVSQLATQSGPVDVRECSLKTDQP</sequence>
<feature type="compositionally biased region" description="Polar residues" evidence="2">
    <location>
        <begin position="64"/>
        <end position="73"/>
    </location>
</feature>
<dbReference type="InParanoid" id="D7FXD9"/>
<gene>
    <name evidence="4" type="ORF">Esi_0326_0013</name>
</gene>
<keyword evidence="5" id="KW-1185">Reference proteome</keyword>
<dbReference type="eggNOG" id="ENOG502SCI8">
    <property type="taxonomic scope" value="Eukaryota"/>
</dbReference>
<dbReference type="PROSITE" id="PS50194">
    <property type="entry name" value="FILAMIN_REPEAT"/>
    <property type="match status" value="1"/>
</dbReference>
<evidence type="ECO:0000313" key="5">
    <source>
        <dbReference type="Proteomes" id="UP000002630"/>
    </source>
</evidence>